<keyword evidence="2" id="KW-1185">Reference proteome</keyword>
<dbReference type="SUPFAM" id="SSF46785">
    <property type="entry name" value="Winged helix' DNA-binding domain"/>
    <property type="match status" value="1"/>
</dbReference>
<dbReference type="EMBL" id="BAABBM010000001">
    <property type="protein sequence ID" value="GAA3901076.1"/>
    <property type="molecule type" value="Genomic_DNA"/>
</dbReference>
<accession>A0ABP7LKE4</accession>
<reference evidence="2" key="1">
    <citation type="journal article" date="2019" name="Int. J. Syst. Evol. Microbiol.">
        <title>The Global Catalogue of Microorganisms (GCM) 10K type strain sequencing project: providing services to taxonomists for standard genome sequencing and annotation.</title>
        <authorList>
            <consortium name="The Broad Institute Genomics Platform"/>
            <consortium name="The Broad Institute Genome Sequencing Center for Infectious Disease"/>
            <person name="Wu L."/>
            <person name="Ma J."/>
        </authorList>
    </citation>
    <scope>NUCLEOTIDE SEQUENCE [LARGE SCALE GENOMIC DNA]</scope>
    <source>
        <strain evidence="2">JCM 17543</strain>
    </source>
</reference>
<dbReference type="InterPro" id="IPR036390">
    <property type="entry name" value="WH_DNA-bd_sf"/>
</dbReference>
<evidence type="ECO:0000313" key="2">
    <source>
        <dbReference type="Proteomes" id="UP001500827"/>
    </source>
</evidence>
<protein>
    <submittedName>
        <fullName evidence="1">Uncharacterized protein</fullName>
    </submittedName>
</protein>
<gene>
    <name evidence="1" type="ORF">GCM10022276_19840</name>
</gene>
<dbReference type="RefSeq" id="WP_344699530.1">
    <property type="nucleotide sequence ID" value="NZ_BAABBM010000001.1"/>
</dbReference>
<organism evidence="1 2">
    <name type="scientific">Sphingomonas limnosediminicola</name>
    <dbReference type="NCBI Taxonomy" id="940133"/>
    <lineage>
        <taxon>Bacteria</taxon>
        <taxon>Pseudomonadati</taxon>
        <taxon>Pseudomonadota</taxon>
        <taxon>Alphaproteobacteria</taxon>
        <taxon>Sphingomonadales</taxon>
        <taxon>Sphingomonadaceae</taxon>
        <taxon>Sphingomonas</taxon>
    </lineage>
</organism>
<comment type="caution">
    <text evidence="1">The sequence shown here is derived from an EMBL/GenBank/DDBJ whole genome shotgun (WGS) entry which is preliminary data.</text>
</comment>
<dbReference type="Proteomes" id="UP001500827">
    <property type="component" value="Unassembled WGS sequence"/>
</dbReference>
<sequence>MSAYPDAPGHRHVETSVAAAEALGTKLGRLQRLAKTAIAEAGVTGLTADELAARLDMDRWSIQPRTSELRRKGLIRDSGQRRYNATGKSAIVWVVN</sequence>
<name>A0ABP7LKE4_9SPHN</name>
<evidence type="ECO:0000313" key="1">
    <source>
        <dbReference type="EMBL" id="GAA3901076.1"/>
    </source>
</evidence>
<proteinExistence type="predicted"/>